<evidence type="ECO:0000313" key="3">
    <source>
        <dbReference type="Proteomes" id="UP000787672"/>
    </source>
</evidence>
<proteinExistence type="predicted"/>
<dbReference type="Proteomes" id="UP000787672">
    <property type="component" value="Unassembled WGS sequence"/>
</dbReference>
<dbReference type="RefSeq" id="WP_216559166.1">
    <property type="nucleotide sequence ID" value="NZ_JAHLQN010000001.1"/>
</dbReference>
<accession>A0ABS6F7L1</accession>
<name>A0ABS6F7L1_9FIRM</name>
<evidence type="ECO:0000313" key="2">
    <source>
        <dbReference type="EMBL" id="MBU5626142.1"/>
    </source>
</evidence>
<dbReference type="Pfam" id="PF00027">
    <property type="entry name" value="cNMP_binding"/>
    <property type="match status" value="1"/>
</dbReference>
<dbReference type="EMBL" id="JAHLQN010000001">
    <property type="protein sequence ID" value="MBU5626142.1"/>
    <property type="molecule type" value="Genomic_DNA"/>
</dbReference>
<keyword evidence="3" id="KW-1185">Reference proteome</keyword>
<comment type="caution">
    <text evidence="2">The sequence shown here is derived from an EMBL/GenBank/DDBJ whole genome shotgun (WGS) entry which is preliminary data.</text>
</comment>
<feature type="domain" description="Cyclic nucleotide-binding" evidence="1">
    <location>
        <begin position="31"/>
        <end position="123"/>
    </location>
</feature>
<protein>
    <submittedName>
        <fullName evidence="2">Crp/Fnr family transcriptional regulator</fullName>
    </submittedName>
</protein>
<evidence type="ECO:0000259" key="1">
    <source>
        <dbReference type="Pfam" id="PF00027"/>
    </source>
</evidence>
<dbReference type="CDD" id="cd00038">
    <property type="entry name" value="CAP_ED"/>
    <property type="match status" value="1"/>
</dbReference>
<organism evidence="2 3">
    <name type="scientific">Dysosmobacter acutus</name>
    <dbReference type="NCBI Taxonomy" id="2841504"/>
    <lineage>
        <taxon>Bacteria</taxon>
        <taxon>Bacillati</taxon>
        <taxon>Bacillota</taxon>
        <taxon>Clostridia</taxon>
        <taxon>Eubacteriales</taxon>
        <taxon>Oscillospiraceae</taxon>
        <taxon>Dysosmobacter</taxon>
    </lineage>
</organism>
<reference evidence="2 3" key="1">
    <citation type="submission" date="2021-06" db="EMBL/GenBank/DDBJ databases">
        <authorList>
            <person name="Sun Q."/>
            <person name="Li D."/>
        </authorList>
    </citation>
    <scope>NUCLEOTIDE SEQUENCE [LARGE SCALE GENOMIC DNA]</scope>
    <source>
        <strain evidence="2 3">MSJ-2</strain>
    </source>
</reference>
<sequence length="240" mass="28004">MEIREYMDRDPSIAAILHELPEELLSTIRIRRYQPGDVVIQRCEDPESTATYIILEGVCCSTCNFKNGEQVWFRKATVHDVFGLYGNFKSRHTYCDFSATIFAKTPSVLAMIPQSTVRLCFSRYVDFTNELTGRTLARLNDGLWRLSECNNYPPYAGVITYLIYAYEFYRRCYPLDYDGAVKIPEKRTEIANFMCINVRTLQRILPQLKAEDLILIQSGSIYIDPPRYEALKERQEQCFY</sequence>
<gene>
    <name evidence="2" type="ORF">KQI82_04295</name>
</gene>
<dbReference type="InterPro" id="IPR000595">
    <property type="entry name" value="cNMP-bd_dom"/>
</dbReference>